<evidence type="ECO:0000256" key="8">
    <source>
        <dbReference type="ARBA" id="ARBA00022989"/>
    </source>
</evidence>
<comment type="subcellular location">
    <subcellularLocation>
        <location evidence="2">Membrane</location>
    </subcellularLocation>
</comment>
<dbReference type="InterPro" id="IPR017972">
    <property type="entry name" value="Cyt_P450_CS"/>
</dbReference>
<evidence type="ECO:0000313" key="16">
    <source>
        <dbReference type="EMBL" id="KAF9821613.1"/>
    </source>
</evidence>
<evidence type="ECO:0008006" key="18">
    <source>
        <dbReference type="Google" id="ProtNLM"/>
    </source>
</evidence>
<evidence type="ECO:0000313" key="17">
    <source>
        <dbReference type="Proteomes" id="UP000639403"/>
    </source>
</evidence>
<dbReference type="Gene3D" id="1.10.630.10">
    <property type="entry name" value="Cytochrome P450"/>
    <property type="match status" value="1"/>
</dbReference>
<dbReference type="InterPro" id="IPR001128">
    <property type="entry name" value="Cyt_P450"/>
</dbReference>
<keyword evidence="6 15" id="KW-0812">Transmembrane</keyword>
<feature type="transmembrane region" description="Helical" evidence="15">
    <location>
        <begin position="6"/>
        <end position="22"/>
    </location>
</feature>
<dbReference type="PRINTS" id="PR00463">
    <property type="entry name" value="EP450I"/>
</dbReference>
<dbReference type="GO" id="GO:0016705">
    <property type="term" value="F:oxidoreductase activity, acting on paired donors, with incorporation or reduction of molecular oxygen"/>
    <property type="evidence" value="ECO:0007669"/>
    <property type="project" value="InterPro"/>
</dbReference>
<reference evidence="16" key="1">
    <citation type="submission" date="2020-11" db="EMBL/GenBank/DDBJ databases">
        <authorList>
            <person name="Koelle M."/>
            <person name="Horta M.A.C."/>
            <person name="Nowrousian M."/>
            <person name="Ohm R.A."/>
            <person name="Benz P."/>
            <person name="Pilgard A."/>
        </authorList>
    </citation>
    <scope>NUCLEOTIDE SEQUENCE</scope>
    <source>
        <strain evidence="16">FPRL280</strain>
    </source>
</reference>
<dbReference type="CDD" id="cd11065">
    <property type="entry name" value="CYP64-like"/>
    <property type="match status" value="1"/>
</dbReference>
<evidence type="ECO:0000256" key="5">
    <source>
        <dbReference type="ARBA" id="ARBA00022617"/>
    </source>
</evidence>
<evidence type="ECO:0000256" key="7">
    <source>
        <dbReference type="ARBA" id="ARBA00022723"/>
    </source>
</evidence>
<dbReference type="AlphaFoldDB" id="A0A8H7U651"/>
<keyword evidence="8 15" id="KW-1133">Transmembrane helix</keyword>
<evidence type="ECO:0000256" key="15">
    <source>
        <dbReference type="SAM" id="Phobius"/>
    </source>
</evidence>
<feature type="binding site" description="axial binding residue" evidence="13">
    <location>
        <position position="429"/>
    </location>
    <ligand>
        <name>heme</name>
        <dbReference type="ChEBI" id="CHEBI:30413"/>
    </ligand>
    <ligandPart>
        <name>Fe</name>
        <dbReference type="ChEBI" id="CHEBI:18248"/>
    </ligandPart>
</feature>
<protein>
    <recommendedName>
        <fullName evidence="18">Cytochrome P450</fullName>
    </recommendedName>
</protein>
<sequence>MLAQVIAWAIVGGLLYTLLSFLQRTRRITANLPPGPPGHWLSGNSPPESYPYRSFEELAKAYGPVFSLRYGSHLVCVVNRYQATMDILMKHSAETSDRPRLVAANEIQSHGLRVVLMRSQGSRLMKNRKALHAHLQQRSATAYKPIQLKNAKNYILDCLRDPEHHLNHGRRYAASVVMTVGYGKTTPTSYADPEVRAINLSLARMGVTMRPGAHLVDTFPFLKYIPGYLSHLRRYGEEEKALFTGLVQMVREHLVKGKAQPSFASYLIETQEQLGLSNDELAYLAGALFSAGSDTTAAALGVMTMAAACYPDAQARVQSQLDEVVGYDRVPTFEDESMLPEVTAFILESYRWRPVTPGGIPHSTTKDIIWNNYVIPAGTQIIGNHWAIARDPEFFPDPEAFKPERWLNEHGRIRDDIKFPNFGFGRRACPGQHVADQSLFINTALALWAFNISQDPARPIDILAFTDAANAHPLPFALRFVPRVKGLEAMLGDV</sequence>
<keyword evidence="7 13" id="KW-0479">Metal-binding</keyword>
<dbReference type="PROSITE" id="PS00086">
    <property type="entry name" value="CYTOCHROME_P450"/>
    <property type="match status" value="1"/>
</dbReference>
<reference evidence="16" key="2">
    <citation type="journal article" name="Front. Microbiol.">
        <title>Degradative Capacity of Two Strains of Rhodonia placenta: From Phenotype to Genotype.</title>
        <authorList>
            <person name="Kolle M."/>
            <person name="Horta M.A.C."/>
            <person name="Nowrousian M."/>
            <person name="Ohm R.A."/>
            <person name="Benz J.P."/>
            <person name="Pilgard A."/>
        </authorList>
    </citation>
    <scope>NUCLEOTIDE SEQUENCE</scope>
    <source>
        <strain evidence="16">FPRL280</strain>
    </source>
</reference>
<name>A0A8H7U651_9APHY</name>
<keyword evidence="12 15" id="KW-0472">Membrane</keyword>
<comment type="pathway">
    <text evidence="3">Secondary metabolite biosynthesis.</text>
</comment>
<organism evidence="16 17">
    <name type="scientific">Rhodonia placenta</name>
    <dbReference type="NCBI Taxonomy" id="104341"/>
    <lineage>
        <taxon>Eukaryota</taxon>
        <taxon>Fungi</taxon>
        <taxon>Dikarya</taxon>
        <taxon>Basidiomycota</taxon>
        <taxon>Agaricomycotina</taxon>
        <taxon>Agaricomycetes</taxon>
        <taxon>Polyporales</taxon>
        <taxon>Adustoporiaceae</taxon>
        <taxon>Rhodonia</taxon>
    </lineage>
</organism>
<dbReference type="EMBL" id="JADOXO010000003">
    <property type="protein sequence ID" value="KAF9821613.1"/>
    <property type="molecule type" value="Genomic_DNA"/>
</dbReference>
<evidence type="ECO:0000256" key="1">
    <source>
        <dbReference type="ARBA" id="ARBA00001971"/>
    </source>
</evidence>
<accession>A0A8H7U651</accession>
<dbReference type="PANTHER" id="PTHR46300">
    <property type="entry name" value="P450, PUTATIVE (EUROFUNG)-RELATED-RELATED"/>
    <property type="match status" value="1"/>
</dbReference>
<dbReference type="PANTHER" id="PTHR46300:SF1">
    <property type="entry name" value="P450, PUTATIVE (EUROFUNG)-RELATED"/>
    <property type="match status" value="1"/>
</dbReference>
<evidence type="ECO:0000256" key="6">
    <source>
        <dbReference type="ARBA" id="ARBA00022692"/>
    </source>
</evidence>
<dbReference type="SUPFAM" id="SSF48264">
    <property type="entry name" value="Cytochrome P450"/>
    <property type="match status" value="1"/>
</dbReference>
<dbReference type="InterPro" id="IPR050364">
    <property type="entry name" value="Cytochrome_P450_fung"/>
</dbReference>
<keyword evidence="11 14" id="KW-0503">Monooxygenase</keyword>
<evidence type="ECO:0000256" key="3">
    <source>
        <dbReference type="ARBA" id="ARBA00005179"/>
    </source>
</evidence>
<evidence type="ECO:0000256" key="4">
    <source>
        <dbReference type="ARBA" id="ARBA00010617"/>
    </source>
</evidence>
<evidence type="ECO:0000256" key="11">
    <source>
        <dbReference type="ARBA" id="ARBA00023033"/>
    </source>
</evidence>
<evidence type="ECO:0000256" key="12">
    <source>
        <dbReference type="ARBA" id="ARBA00023136"/>
    </source>
</evidence>
<dbReference type="GO" id="GO:0004497">
    <property type="term" value="F:monooxygenase activity"/>
    <property type="evidence" value="ECO:0007669"/>
    <property type="project" value="UniProtKB-KW"/>
</dbReference>
<proteinExistence type="inferred from homology"/>
<keyword evidence="9 14" id="KW-0560">Oxidoreductase</keyword>
<evidence type="ECO:0000256" key="13">
    <source>
        <dbReference type="PIRSR" id="PIRSR602401-1"/>
    </source>
</evidence>
<keyword evidence="5 13" id="KW-0349">Heme</keyword>
<dbReference type="GO" id="GO:0005506">
    <property type="term" value="F:iron ion binding"/>
    <property type="evidence" value="ECO:0007669"/>
    <property type="project" value="InterPro"/>
</dbReference>
<gene>
    <name evidence="16" type="ORF">IEO21_00459</name>
</gene>
<comment type="caution">
    <text evidence="16">The sequence shown here is derived from an EMBL/GenBank/DDBJ whole genome shotgun (WGS) entry which is preliminary data.</text>
</comment>
<evidence type="ECO:0000256" key="9">
    <source>
        <dbReference type="ARBA" id="ARBA00023002"/>
    </source>
</evidence>
<dbReference type="GO" id="GO:0016020">
    <property type="term" value="C:membrane"/>
    <property type="evidence" value="ECO:0007669"/>
    <property type="project" value="UniProtKB-SubCell"/>
</dbReference>
<keyword evidence="10 13" id="KW-0408">Iron</keyword>
<evidence type="ECO:0000256" key="2">
    <source>
        <dbReference type="ARBA" id="ARBA00004370"/>
    </source>
</evidence>
<dbReference type="GO" id="GO:0020037">
    <property type="term" value="F:heme binding"/>
    <property type="evidence" value="ECO:0007669"/>
    <property type="project" value="InterPro"/>
</dbReference>
<dbReference type="InterPro" id="IPR036396">
    <property type="entry name" value="Cyt_P450_sf"/>
</dbReference>
<dbReference type="Pfam" id="PF00067">
    <property type="entry name" value="p450"/>
    <property type="match status" value="1"/>
</dbReference>
<evidence type="ECO:0000256" key="10">
    <source>
        <dbReference type="ARBA" id="ARBA00023004"/>
    </source>
</evidence>
<comment type="similarity">
    <text evidence="4 14">Belongs to the cytochrome P450 family.</text>
</comment>
<dbReference type="InterPro" id="IPR002401">
    <property type="entry name" value="Cyt_P450_E_grp-I"/>
</dbReference>
<dbReference type="Proteomes" id="UP000639403">
    <property type="component" value="Unassembled WGS sequence"/>
</dbReference>
<evidence type="ECO:0000256" key="14">
    <source>
        <dbReference type="RuleBase" id="RU000461"/>
    </source>
</evidence>
<comment type="cofactor">
    <cofactor evidence="1 13">
        <name>heme</name>
        <dbReference type="ChEBI" id="CHEBI:30413"/>
    </cofactor>
</comment>